<dbReference type="Proteomes" id="UP000461010">
    <property type="component" value="Unassembled WGS sequence"/>
</dbReference>
<evidence type="ECO:0000313" key="1">
    <source>
        <dbReference type="EMBL" id="KAB7886628.1"/>
    </source>
</evidence>
<organism evidence="1 4">
    <name type="scientific">Poseidonibacter ostreae</name>
    <dbReference type="NCBI Taxonomy" id="2654171"/>
    <lineage>
        <taxon>Bacteria</taxon>
        <taxon>Pseudomonadati</taxon>
        <taxon>Campylobacterota</taxon>
        <taxon>Epsilonproteobacteria</taxon>
        <taxon>Campylobacterales</taxon>
        <taxon>Arcobacteraceae</taxon>
        <taxon>Poseidonibacter</taxon>
    </lineage>
</organism>
<name>A0A6L4WT53_9BACT</name>
<accession>A0A6L4WT53</accession>
<dbReference type="EMBL" id="WFKK01000039">
    <property type="protein sequence ID" value="KAB7886628.1"/>
    <property type="molecule type" value="Genomic_DNA"/>
</dbReference>
<comment type="caution">
    <text evidence="1">The sequence shown here is derived from an EMBL/GenBank/DDBJ whole genome shotgun (WGS) entry which is preliminary data.</text>
</comment>
<proteinExistence type="predicted"/>
<dbReference type="RefSeq" id="WP_152191196.1">
    <property type="nucleotide sequence ID" value="NZ_WFKI01000082.1"/>
</dbReference>
<reference evidence="3 4" key="1">
    <citation type="submission" date="2019-10" db="EMBL/GenBank/DDBJ databases">
        <title>Poseidonibacter ostreae sp. nov., isolated from the gut of the Ostrea denselamellosa.</title>
        <authorList>
            <person name="Choi A."/>
        </authorList>
    </citation>
    <scope>NUCLEOTIDE SEQUENCE [LARGE SCALE GENOMIC DNA]</scope>
    <source>
        <strain evidence="1 4">SJOD-M-33</strain>
        <strain evidence="2 3">SJOD-M-5</strain>
    </source>
</reference>
<gene>
    <name evidence="2" type="ORF">GBG18_11400</name>
    <name evidence="1" type="ORF">GBG19_11860</name>
</gene>
<evidence type="ECO:0000313" key="4">
    <source>
        <dbReference type="Proteomes" id="UP000472839"/>
    </source>
</evidence>
<evidence type="ECO:0000313" key="2">
    <source>
        <dbReference type="EMBL" id="KAB7889238.1"/>
    </source>
</evidence>
<sequence>MKIFIILTIILIVIIIITMIRKSKKIENVILEDEEKILFKYFPKKSNTQDIKNLEELKNSLEIKQIYKKDLDVIIQKVQHDYEILCSHNMKLNKSYPDSHIYNIITNTVVSHSMHNNITIKKAIKLFLLTIMSEYIQEQLTDELSKEEELENFYKVLEKFIEKYNKYNDENKDI</sequence>
<dbReference type="AlphaFoldDB" id="A0A6L4WT53"/>
<protein>
    <submittedName>
        <fullName evidence="1">Uncharacterized protein</fullName>
    </submittedName>
</protein>
<evidence type="ECO:0000313" key="3">
    <source>
        <dbReference type="Proteomes" id="UP000461010"/>
    </source>
</evidence>
<keyword evidence="3" id="KW-1185">Reference proteome</keyword>
<dbReference type="Proteomes" id="UP000472839">
    <property type="component" value="Unassembled WGS sequence"/>
</dbReference>
<dbReference type="EMBL" id="WFKJ01000038">
    <property type="protein sequence ID" value="KAB7889238.1"/>
    <property type="molecule type" value="Genomic_DNA"/>
</dbReference>